<evidence type="ECO:0000313" key="3">
    <source>
        <dbReference type="Proteomes" id="UP001153636"/>
    </source>
</evidence>
<gene>
    <name evidence="2" type="ORF">PSYICH_LOCUS11826</name>
</gene>
<keyword evidence="3" id="KW-1185">Reference proteome</keyword>
<evidence type="ECO:0000313" key="2">
    <source>
        <dbReference type="EMBL" id="CAH1112368.1"/>
    </source>
</evidence>
<feature type="compositionally biased region" description="Low complexity" evidence="1">
    <location>
        <begin position="277"/>
        <end position="296"/>
    </location>
</feature>
<dbReference type="OrthoDB" id="5781878at2759"/>
<evidence type="ECO:0000256" key="1">
    <source>
        <dbReference type="SAM" id="MobiDB-lite"/>
    </source>
</evidence>
<sequence>MITATPNLEELKAKQKRLVSERRAKRNQVRVKLWDDEDEQETQYPFAGIKNVEEDAACIYCNSLYSQSKPAKDECALNCRATGMNFFATLNKTVIDGTPCLFPIAHTGKAAPKGTRGICIDGYCKAKMEHSSAKLMLKKLARETYAIEKPSGSKNIQTTTVINSEVPENDTNKVKEVEYPITEEPFEADIIPESSHIVSLSFEDLSNYKQTDKADLCYRIIPPNTSIEDNNVILMKVMNSKMGQHENELPKETEDEANTDFSSFDSVKDFLCTQSPSSSSSSNTSSESSTSSSNSNEENEEQVGNIPPNETEIKKRGRKTKADPLSSIKEKAKRLNLWVSLLIKLKKKKK</sequence>
<dbReference type="AlphaFoldDB" id="A0A9P0D8X9"/>
<organism evidence="2 3">
    <name type="scientific">Psylliodes chrysocephalus</name>
    <dbReference type="NCBI Taxonomy" id="3402493"/>
    <lineage>
        <taxon>Eukaryota</taxon>
        <taxon>Metazoa</taxon>
        <taxon>Ecdysozoa</taxon>
        <taxon>Arthropoda</taxon>
        <taxon>Hexapoda</taxon>
        <taxon>Insecta</taxon>
        <taxon>Pterygota</taxon>
        <taxon>Neoptera</taxon>
        <taxon>Endopterygota</taxon>
        <taxon>Coleoptera</taxon>
        <taxon>Polyphaga</taxon>
        <taxon>Cucujiformia</taxon>
        <taxon>Chrysomeloidea</taxon>
        <taxon>Chrysomelidae</taxon>
        <taxon>Galerucinae</taxon>
        <taxon>Alticini</taxon>
        <taxon>Psylliodes</taxon>
    </lineage>
</organism>
<reference evidence="2" key="1">
    <citation type="submission" date="2022-01" db="EMBL/GenBank/DDBJ databases">
        <authorList>
            <person name="King R."/>
        </authorList>
    </citation>
    <scope>NUCLEOTIDE SEQUENCE</scope>
</reference>
<protein>
    <submittedName>
        <fullName evidence="2">Uncharacterized protein</fullName>
    </submittedName>
</protein>
<proteinExistence type="predicted"/>
<name>A0A9P0D8X9_9CUCU</name>
<dbReference type="Proteomes" id="UP001153636">
    <property type="component" value="Chromosome 6"/>
</dbReference>
<feature type="region of interest" description="Disordered" evidence="1">
    <location>
        <begin position="272"/>
        <end position="328"/>
    </location>
</feature>
<dbReference type="EMBL" id="OV651818">
    <property type="protein sequence ID" value="CAH1112368.1"/>
    <property type="molecule type" value="Genomic_DNA"/>
</dbReference>
<accession>A0A9P0D8X9</accession>